<accession>A0ABY5RRH5</accession>
<dbReference type="RefSeq" id="WP_259060382.1">
    <property type="nucleotide sequence ID" value="NZ_CP102845.1"/>
</dbReference>
<feature type="domain" description="Nucleoside phosphorylase" evidence="1">
    <location>
        <begin position="51"/>
        <end position="318"/>
    </location>
</feature>
<gene>
    <name evidence="2" type="ORF">HPT29_000165</name>
</gene>
<dbReference type="InterPro" id="IPR035994">
    <property type="entry name" value="Nucleoside_phosphorylase_sf"/>
</dbReference>
<dbReference type="PANTHER" id="PTHR21234">
    <property type="entry name" value="PURINE NUCLEOSIDE PHOSPHORYLASE"/>
    <property type="match status" value="1"/>
</dbReference>
<organism evidence="2 3">
    <name type="scientific">Microvirga terrae</name>
    <dbReference type="NCBI Taxonomy" id="2740529"/>
    <lineage>
        <taxon>Bacteria</taxon>
        <taxon>Pseudomonadati</taxon>
        <taxon>Pseudomonadota</taxon>
        <taxon>Alphaproteobacteria</taxon>
        <taxon>Hyphomicrobiales</taxon>
        <taxon>Methylobacteriaceae</taxon>
        <taxon>Microvirga</taxon>
    </lineage>
</organism>
<sequence>MSLTNPVTRAPGANQDTMRRIRVALLGVWLLLAGAPLEPLRAAPRDDVRRTAIISAFQPEWLALQASLTDREERVVNETVFVTGRIAGKAVVLFLSGISMVNAAMTTQLALDHFTLDRLVFSGIAGGVDPALQIGDVIVPDAWCEYLEAVFAREVDGGFALPPFADRTVPNFGMIFPQPGEVAQRPGVPEKVLWFPVDPGLLDLARKLQDEPALTQCTANNECLQRRPRLVVGGKGVSGQAFVDNKAFREYVGTAFGASLLDMESAAVAHVAYANKTPFIAFRSLSDLAGGGKDENEVGTFFQLASDNSAATILAFLRLLP</sequence>
<name>A0ABY5RRH5_9HYPH</name>
<evidence type="ECO:0000259" key="1">
    <source>
        <dbReference type="Pfam" id="PF01048"/>
    </source>
</evidence>
<dbReference type="InterPro" id="IPR000845">
    <property type="entry name" value="Nucleoside_phosphorylase_d"/>
</dbReference>
<dbReference type="Proteomes" id="UP001017257">
    <property type="component" value="Chromosome"/>
</dbReference>
<dbReference type="PANTHER" id="PTHR21234:SF42">
    <property type="entry name" value="PHOSPHORYLASE SUPERFAMILY PROTEIN"/>
    <property type="match status" value="1"/>
</dbReference>
<dbReference type="SUPFAM" id="SSF53167">
    <property type="entry name" value="Purine and uridine phosphorylases"/>
    <property type="match status" value="1"/>
</dbReference>
<evidence type="ECO:0000313" key="3">
    <source>
        <dbReference type="Proteomes" id="UP001017257"/>
    </source>
</evidence>
<dbReference type="CDD" id="cd09008">
    <property type="entry name" value="MTAN"/>
    <property type="match status" value="1"/>
</dbReference>
<protein>
    <submittedName>
        <fullName evidence="2">5'-methylthioadenosine/S-adenosylhomocysteine nucleosidase</fullName>
    </submittedName>
</protein>
<dbReference type="Gene3D" id="3.40.50.1580">
    <property type="entry name" value="Nucleoside phosphorylase domain"/>
    <property type="match status" value="1"/>
</dbReference>
<dbReference type="EMBL" id="CP102845">
    <property type="protein sequence ID" value="UVF19613.1"/>
    <property type="molecule type" value="Genomic_DNA"/>
</dbReference>
<proteinExistence type="predicted"/>
<reference evidence="2" key="1">
    <citation type="submission" date="2022-08" db="EMBL/GenBank/DDBJ databases">
        <title>Microvirga terrae sp. nov., isolated from soil.</title>
        <authorList>
            <person name="Kim K.H."/>
            <person name="Seo Y.L."/>
            <person name="Kim J.M."/>
            <person name="Lee J.K."/>
            <person name="Han D.M."/>
            <person name="Jeon C.O."/>
        </authorList>
    </citation>
    <scope>NUCLEOTIDE SEQUENCE</scope>
    <source>
        <strain evidence="2">R24</strain>
    </source>
</reference>
<keyword evidence="3" id="KW-1185">Reference proteome</keyword>
<dbReference type="Pfam" id="PF01048">
    <property type="entry name" value="PNP_UDP_1"/>
    <property type="match status" value="1"/>
</dbReference>
<evidence type="ECO:0000313" key="2">
    <source>
        <dbReference type="EMBL" id="UVF19613.1"/>
    </source>
</evidence>